<keyword evidence="2" id="KW-0812">Transmembrane</keyword>
<evidence type="ECO:0000313" key="4">
    <source>
        <dbReference type="Proteomes" id="UP000698059"/>
    </source>
</evidence>
<dbReference type="EMBL" id="JAFBBO010000001">
    <property type="protein sequence ID" value="MBM7477699.1"/>
    <property type="molecule type" value="Genomic_DNA"/>
</dbReference>
<dbReference type="RefSeq" id="WP_239525129.1">
    <property type="nucleotide sequence ID" value="NZ_BAAAVF010000005.1"/>
</dbReference>
<protein>
    <submittedName>
        <fullName evidence="3">Uncharacterized protein</fullName>
    </submittedName>
</protein>
<feature type="transmembrane region" description="Helical" evidence="2">
    <location>
        <begin position="99"/>
        <end position="123"/>
    </location>
</feature>
<keyword evidence="2" id="KW-1133">Transmembrane helix</keyword>
<keyword evidence="2" id="KW-0472">Membrane</keyword>
<feature type="compositionally biased region" description="Low complexity" evidence="1">
    <location>
        <begin position="10"/>
        <end position="21"/>
    </location>
</feature>
<accession>A0ABS2LBA1</accession>
<feature type="region of interest" description="Disordered" evidence="1">
    <location>
        <begin position="1"/>
        <end position="33"/>
    </location>
</feature>
<dbReference type="Proteomes" id="UP000698059">
    <property type="component" value="Unassembled WGS sequence"/>
</dbReference>
<name>A0ABS2LBA1_9CELL</name>
<proteinExistence type="predicted"/>
<keyword evidence="4" id="KW-1185">Reference proteome</keyword>
<evidence type="ECO:0000256" key="1">
    <source>
        <dbReference type="SAM" id="MobiDB-lite"/>
    </source>
</evidence>
<comment type="caution">
    <text evidence="3">The sequence shown here is derived from an EMBL/GenBank/DDBJ whole genome shotgun (WGS) entry which is preliminary data.</text>
</comment>
<evidence type="ECO:0000313" key="3">
    <source>
        <dbReference type="EMBL" id="MBM7477699.1"/>
    </source>
</evidence>
<sequence length="165" mass="17092">MDASGPPPTDGSTGSTGSTPGRSQASGTPPTPPPLPRGAWLLRGVTAAGLLLSADVHLFLYVQGYRDIEVVGPLFLLNAVAGFVLGLLVLVWRHWLPLLGAVGFSVATLGAFYLSTTVGFFAVNETVGGVQQVTAAVSEWVALVGALLALVVERRRSSDRPQKAG</sequence>
<feature type="transmembrane region" description="Helical" evidence="2">
    <location>
        <begin position="74"/>
        <end position="92"/>
    </location>
</feature>
<reference evidence="3 4" key="1">
    <citation type="submission" date="2021-01" db="EMBL/GenBank/DDBJ databases">
        <title>Sequencing the genomes of 1000 actinobacteria strains.</title>
        <authorList>
            <person name="Klenk H.-P."/>
        </authorList>
    </citation>
    <scope>NUCLEOTIDE SEQUENCE [LARGE SCALE GENOMIC DNA]</scope>
    <source>
        <strain evidence="3 4">DSM 46000</strain>
    </source>
</reference>
<feature type="transmembrane region" description="Helical" evidence="2">
    <location>
        <begin position="40"/>
        <end position="62"/>
    </location>
</feature>
<evidence type="ECO:0000256" key="2">
    <source>
        <dbReference type="SAM" id="Phobius"/>
    </source>
</evidence>
<organism evidence="3 4">
    <name type="scientific">Oerskovia jenensis</name>
    <dbReference type="NCBI Taxonomy" id="162169"/>
    <lineage>
        <taxon>Bacteria</taxon>
        <taxon>Bacillati</taxon>
        <taxon>Actinomycetota</taxon>
        <taxon>Actinomycetes</taxon>
        <taxon>Micrococcales</taxon>
        <taxon>Cellulomonadaceae</taxon>
        <taxon>Oerskovia</taxon>
    </lineage>
</organism>
<gene>
    <name evidence="3" type="ORF">JOD49_000619</name>
</gene>